<dbReference type="HOGENOM" id="CLU_715192_0_0_0"/>
<gene>
    <name evidence="4" type="ordered locus">Deide_03430</name>
</gene>
<dbReference type="Gene3D" id="3.30.70.270">
    <property type="match status" value="1"/>
</dbReference>
<feature type="transmembrane region" description="Helical" evidence="2">
    <location>
        <begin position="169"/>
        <end position="188"/>
    </location>
</feature>
<protein>
    <submittedName>
        <fullName evidence="4">Putative Diguanylate cyclase</fullName>
    </submittedName>
</protein>
<keyword evidence="2" id="KW-0472">Membrane</keyword>
<name>C1CZC7_DEIDV</name>
<dbReference type="STRING" id="546414.Deide_03430"/>
<feature type="transmembrane region" description="Helical" evidence="2">
    <location>
        <begin position="142"/>
        <end position="163"/>
    </location>
</feature>
<dbReference type="EMBL" id="CP001114">
    <property type="protein sequence ID" value="ACO45165.2"/>
    <property type="molecule type" value="Genomic_DNA"/>
</dbReference>
<dbReference type="Proteomes" id="UP000002208">
    <property type="component" value="Chromosome"/>
</dbReference>
<dbReference type="InterPro" id="IPR043128">
    <property type="entry name" value="Rev_trsase/Diguanyl_cyclase"/>
</dbReference>
<dbReference type="SUPFAM" id="SSF55073">
    <property type="entry name" value="Nucleotide cyclase"/>
    <property type="match status" value="1"/>
</dbReference>
<sequence length="366" mass="39005">MRDAPPLSLESLNAGQGRSRPLTALPPASRLELPLVVLAGVALLLWPTHPQVAAFDRFALPALLGLLIAMNLAAAGYFPLPVLLAARVAMVGAWSYVLLKAAFVVLSLPAGSQVQALAPVLLWIPALMVSHTWRLPHAEARWLTNAGLLGLLGLTVGALARGAGEGTALLLQVLLGCGVLLTAQRSVLELTRRQTKRGAWADLDSGPRDPLTGLPQRSALERCLRQLSARPAGVSVAVVRIDHAQRLEAERGEAFMERLTAHVARSLVECVRDDDLVGRLSAREFMVLLRVPDARAGRAACERLRLRVASRPIEGVNPSISVGLSDLHDTPENSLMHAEHALNDVTSGAFNRVQVSASSGPEVRAG</sequence>
<dbReference type="PROSITE" id="PS50887">
    <property type="entry name" value="GGDEF"/>
    <property type="match status" value="1"/>
</dbReference>
<dbReference type="PANTHER" id="PTHR33121">
    <property type="entry name" value="CYCLIC DI-GMP PHOSPHODIESTERASE PDEF"/>
    <property type="match status" value="1"/>
</dbReference>
<reference evidence="4 5" key="1">
    <citation type="journal article" date="2009" name="PLoS Genet.">
        <title>Alliance of proteomics and genomics to unravel the specificities of Sahara bacterium Deinococcus deserti.</title>
        <authorList>
            <person name="de Groot A."/>
            <person name="Dulermo R."/>
            <person name="Ortet P."/>
            <person name="Blanchard L."/>
            <person name="Guerin P."/>
            <person name="Fernandez B."/>
            <person name="Vacherie B."/>
            <person name="Dossat C."/>
            <person name="Jolivet E."/>
            <person name="Siguier P."/>
            <person name="Chandler M."/>
            <person name="Barakat M."/>
            <person name="Dedieu A."/>
            <person name="Barbe V."/>
            <person name="Heulin T."/>
            <person name="Sommer S."/>
            <person name="Achouak W."/>
            <person name="Armengaud J."/>
        </authorList>
    </citation>
    <scope>NUCLEOTIDE SEQUENCE [LARGE SCALE GENOMIC DNA]</scope>
    <source>
        <strain evidence="5">DSM 17065 / CIP 109153 / LMG 22923 / VCD115</strain>
    </source>
</reference>
<feature type="transmembrane region" description="Helical" evidence="2">
    <location>
        <begin position="90"/>
        <end position="110"/>
    </location>
</feature>
<keyword evidence="5" id="KW-1185">Reference proteome</keyword>
<dbReference type="PaxDb" id="546414-Deide_03430"/>
<proteinExistence type="predicted"/>
<dbReference type="InterPro" id="IPR029787">
    <property type="entry name" value="Nucleotide_cyclase"/>
</dbReference>
<dbReference type="Pfam" id="PF00990">
    <property type="entry name" value="GGDEF"/>
    <property type="match status" value="1"/>
</dbReference>
<feature type="transmembrane region" description="Helical" evidence="2">
    <location>
        <begin position="58"/>
        <end position="78"/>
    </location>
</feature>
<dbReference type="GO" id="GO:0071111">
    <property type="term" value="F:cyclic-guanylate-specific phosphodiesterase activity"/>
    <property type="evidence" value="ECO:0007669"/>
    <property type="project" value="InterPro"/>
</dbReference>
<dbReference type="InterPro" id="IPR050706">
    <property type="entry name" value="Cyclic-di-GMP_PDE-like"/>
</dbReference>
<dbReference type="PANTHER" id="PTHR33121:SF70">
    <property type="entry name" value="SIGNALING PROTEIN YKOW"/>
    <property type="match status" value="1"/>
</dbReference>
<evidence type="ECO:0000259" key="3">
    <source>
        <dbReference type="PROSITE" id="PS50887"/>
    </source>
</evidence>
<dbReference type="eggNOG" id="COG3706">
    <property type="taxonomic scope" value="Bacteria"/>
</dbReference>
<dbReference type="AlphaFoldDB" id="C1CZC7"/>
<dbReference type="InterPro" id="IPR000160">
    <property type="entry name" value="GGDEF_dom"/>
</dbReference>
<feature type="region of interest" description="Disordered" evidence="1">
    <location>
        <begin position="1"/>
        <end position="20"/>
    </location>
</feature>
<dbReference type="KEGG" id="ddr:Deide_03430"/>
<keyword evidence="2" id="KW-0812">Transmembrane</keyword>
<evidence type="ECO:0000313" key="5">
    <source>
        <dbReference type="Proteomes" id="UP000002208"/>
    </source>
</evidence>
<feature type="transmembrane region" description="Helical" evidence="2">
    <location>
        <begin position="116"/>
        <end position="135"/>
    </location>
</feature>
<keyword evidence="2" id="KW-1133">Transmembrane helix</keyword>
<evidence type="ECO:0000313" key="4">
    <source>
        <dbReference type="EMBL" id="ACO45165.2"/>
    </source>
</evidence>
<dbReference type="SMART" id="SM00267">
    <property type="entry name" value="GGDEF"/>
    <property type="match status" value="1"/>
</dbReference>
<evidence type="ECO:0000256" key="2">
    <source>
        <dbReference type="SAM" id="Phobius"/>
    </source>
</evidence>
<evidence type="ECO:0000256" key="1">
    <source>
        <dbReference type="SAM" id="MobiDB-lite"/>
    </source>
</evidence>
<dbReference type="OrthoDB" id="58340at2"/>
<feature type="domain" description="GGDEF" evidence="3">
    <location>
        <begin position="232"/>
        <end position="358"/>
    </location>
</feature>
<organism evidence="4 5">
    <name type="scientific">Deinococcus deserti (strain DSM 17065 / CIP 109153 / LMG 22923 / VCD115)</name>
    <dbReference type="NCBI Taxonomy" id="546414"/>
    <lineage>
        <taxon>Bacteria</taxon>
        <taxon>Thermotogati</taxon>
        <taxon>Deinococcota</taxon>
        <taxon>Deinococci</taxon>
        <taxon>Deinococcales</taxon>
        <taxon>Deinococcaceae</taxon>
        <taxon>Deinococcus</taxon>
    </lineage>
</organism>
<dbReference type="RefSeq" id="WP_041226990.1">
    <property type="nucleotide sequence ID" value="NC_012526.1"/>
</dbReference>
<accession>C1CZC7</accession>